<organism evidence="1 2">
    <name type="scientific">Aphanothece sacrum FPU1</name>
    <dbReference type="NCBI Taxonomy" id="1920663"/>
    <lineage>
        <taxon>Bacteria</taxon>
        <taxon>Bacillati</taxon>
        <taxon>Cyanobacteriota</taxon>
        <taxon>Cyanophyceae</taxon>
        <taxon>Oscillatoriophycideae</taxon>
        <taxon>Chroococcales</taxon>
        <taxon>Aphanothecaceae</taxon>
        <taxon>Aphanothece</taxon>
    </lineage>
</organism>
<comment type="caution">
    <text evidence="1">The sequence shown here is derived from an EMBL/GenBank/DDBJ whole genome shotgun (WGS) entry which is preliminary data.</text>
</comment>
<name>A0A401IBM2_APHSA</name>
<proteinExistence type="predicted"/>
<reference evidence="2" key="1">
    <citation type="submission" date="2017-05" db="EMBL/GenBank/DDBJ databases">
        <title>Physiological properties and genetic analysis related to exopolysaccharide production of fresh-water unicellular cyanobacterium Aphanothece sacrum, Suizenji Nori, that has been cultured as a food source in Japan.</title>
        <authorList>
            <person name="Kanesaki Y."/>
            <person name="Yoshikawa S."/>
            <person name="Ohki K."/>
        </authorList>
    </citation>
    <scope>NUCLEOTIDE SEQUENCE [LARGE SCALE GENOMIC DNA]</scope>
    <source>
        <strain evidence="2">FPU1</strain>
    </source>
</reference>
<dbReference type="Proteomes" id="UP000287247">
    <property type="component" value="Unassembled WGS sequence"/>
</dbReference>
<protein>
    <recommendedName>
        <fullName evidence="3">DUF928 domain-containing protein</fullName>
    </recommendedName>
</protein>
<evidence type="ECO:0008006" key="3">
    <source>
        <dbReference type="Google" id="ProtNLM"/>
    </source>
</evidence>
<accession>A0A401IBM2</accession>
<keyword evidence="2" id="KW-1185">Reference proteome</keyword>
<evidence type="ECO:0000313" key="2">
    <source>
        <dbReference type="Proteomes" id="UP000287247"/>
    </source>
</evidence>
<dbReference type="AlphaFoldDB" id="A0A401IBM2"/>
<sequence>MVPLAPTTNTGLTIAERPTFFVYLPETSAKQVVLSIREEGITHLSQTFFPITGESGIISFRPSSDSPPLEVGKTYQWIVVLVCGQRPSPNDPAIASWVRRVALSGQIKQGSALEQAAWYGERGIWYDALTFLVQARRSRPGAQPNNQDLTDIWIQFLESGGLKAIATESLRF</sequence>
<dbReference type="InterPro" id="IPR010328">
    <property type="entry name" value="DUF928"/>
</dbReference>
<dbReference type="Pfam" id="PF06051">
    <property type="entry name" value="DUF928"/>
    <property type="match status" value="1"/>
</dbReference>
<gene>
    <name evidence="1" type="ORF">AsFPU1_0015</name>
</gene>
<evidence type="ECO:0000313" key="1">
    <source>
        <dbReference type="EMBL" id="GBF78626.1"/>
    </source>
</evidence>
<dbReference type="EMBL" id="BDQK01000001">
    <property type="protein sequence ID" value="GBF78626.1"/>
    <property type="molecule type" value="Genomic_DNA"/>
</dbReference>